<gene>
    <name evidence="1" type="ORF">rosag_04970</name>
</gene>
<dbReference type="Proteomes" id="UP001161325">
    <property type="component" value="Unassembled WGS sequence"/>
</dbReference>
<evidence type="ECO:0000313" key="2">
    <source>
        <dbReference type="Proteomes" id="UP001161325"/>
    </source>
</evidence>
<comment type="caution">
    <text evidence="1">The sequence shown here is derived from an EMBL/GenBank/DDBJ whole genome shotgun (WGS) entry which is preliminary data.</text>
</comment>
<keyword evidence="2" id="KW-1185">Reference proteome</keyword>
<protein>
    <recommendedName>
        <fullName evidence="3">DUF2007 domain-containing protein</fullName>
    </recommendedName>
</protein>
<name>A0AA37VDP2_9BACT</name>
<dbReference type="AlphaFoldDB" id="A0AA37VDP2"/>
<proteinExistence type="predicted"/>
<sequence>MPGSNTAWVTVATLASGFEADVTVAVLGAAGIPARAHGNDFVGLFGPNFQGATAQGVDVLVPIDALDEARGILQAARDAAAEDDDPDRPDARSA</sequence>
<reference evidence="1" key="1">
    <citation type="submission" date="2022-08" db="EMBL/GenBank/DDBJ databases">
        <title>Draft genome sequencing of Roseisolibacter agri AW1220.</title>
        <authorList>
            <person name="Tobiishi Y."/>
            <person name="Tonouchi A."/>
        </authorList>
    </citation>
    <scope>NUCLEOTIDE SEQUENCE</scope>
    <source>
        <strain evidence="1">AW1220</strain>
    </source>
</reference>
<dbReference type="EMBL" id="BRXS01000001">
    <property type="protein sequence ID" value="GLC23984.1"/>
    <property type="molecule type" value="Genomic_DNA"/>
</dbReference>
<accession>A0AA37VDP2</accession>
<evidence type="ECO:0008006" key="3">
    <source>
        <dbReference type="Google" id="ProtNLM"/>
    </source>
</evidence>
<organism evidence="1 2">
    <name type="scientific">Roseisolibacter agri</name>
    <dbReference type="NCBI Taxonomy" id="2014610"/>
    <lineage>
        <taxon>Bacteria</taxon>
        <taxon>Pseudomonadati</taxon>
        <taxon>Gemmatimonadota</taxon>
        <taxon>Gemmatimonadia</taxon>
        <taxon>Gemmatimonadales</taxon>
        <taxon>Gemmatimonadaceae</taxon>
        <taxon>Roseisolibacter</taxon>
    </lineage>
</organism>
<evidence type="ECO:0000313" key="1">
    <source>
        <dbReference type="EMBL" id="GLC23984.1"/>
    </source>
</evidence>